<evidence type="ECO:0000313" key="2">
    <source>
        <dbReference type="Proteomes" id="UP001177021"/>
    </source>
</evidence>
<comment type="caution">
    <text evidence="1">The sequence shown here is derived from an EMBL/GenBank/DDBJ whole genome shotgun (WGS) entry which is preliminary data.</text>
</comment>
<name>A0ACB0JBM3_TRIPR</name>
<accession>A0ACB0JBM3</accession>
<dbReference type="EMBL" id="CASHSV030000034">
    <property type="protein sequence ID" value="CAJ2642434.1"/>
    <property type="molecule type" value="Genomic_DNA"/>
</dbReference>
<gene>
    <name evidence="1" type="ORF">MILVUS5_LOCUS11907</name>
</gene>
<protein>
    <submittedName>
        <fullName evidence="1">Uncharacterized protein</fullName>
    </submittedName>
</protein>
<dbReference type="Proteomes" id="UP001177021">
    <property type="component" value="Unassembled WGS sequence"/>
</dbReference>
<sequence length="115" mass="12905">MMTMCTYARLQALKLALELGAVFFIELDLKIEGASKEHGSLVFGMPLHTLKSERDLKEHRLRIICLRERCVILAWSSSSNSYTSRNSGEENDLAHTSISSSFEEVHVNDGSSETK</sequence>
<keyword evidence="2" id="KW-1185">Reference proteome</keyword>
<reference evidence="1" key="1">
    <citation type="submission" date="2023-10" db="EMBL/GenBank/DDBJ databases">
        <authorList>
            <person name="Rodriguez Cubillos JULIANA M."/>
            <person name="De Vega J."/>
        </authorList>
    </citation>
    <scope>NUCLEOTIDE SEQUENCE</scope>
</reference>
<proteinExistence type="predicted"/>
<evidence type="ECO:0000313" key="1">
    <source>
        <dbReference type="EMBL" id="CAJ2642434.1"/>
    </source>
</evidence>
<organism evidence="1 2">
    <name type="scientific">Trifolium pratense</name>
    <name type="common">Red clover</name>
    <dbReference type="NCBI Taxonomy" id="57577"/>
    <lineage>
        <taxon>Eukaryota</taxon>
        <taxon>Viridiplantae</taxon>
        <taxon>Streptophyta</taxon>
        <taxon>Embryophyta</taxon>
        <taxon>Tracheophyta</taxon>
        <taxon>Spermatophyta</taxon>
        <taxon>Magnoliopsida</taxon>
        <taxon>eudicotyledons</taxon>
        <taxon>Gunneridae</taxon>
        <taxon>Pentapetalae</taxon>
        <taxon>rosids</taxon>
        <taxon>fabids</taxon>
        <taxon>Fabales</taxon>
        <taxon>Fabaceae</taxon>
        <taxon>Papilionoideae</taxon>
        <taxon>50 kb inversion clade</taxon>
        <taxon>NPAAA clade</taxon>
        <taxon>Hologalegina</taxon>
        <taxon>IRL clade</taxon>
        <taxon>Trifolieae</taxon>
        <taxon>Trifolium</taxon>
    </lineage>
</organism>